<organism evidence="1 2">
    <name type="scientific">Caerostris darwini</name>
    <dbReference type="NCBI Taxonomy" id="1538125"/>
    <lineage>
        <taxon>Eukaryota</taxon>
        <taxon>Metazoa</taxon>
        <taxon>Ecdysozoa</taxon>
        <taxon>Arthropoda</taxon>
        <taxon>Chelicerata</taxon>
        <taxon>Arachnida</taxon>
        <taxon>Araneae</taxon>
        <taxon>Araneomorphae</taxon>
        <taxon>Entelegynae</taxon>
        <taxon>Araneoidea</taxon>
        <taxon>Araneidae</taxon>
        <taxon>Caerostris</taxon>
    </lineage>
</organism>
<keyword evidence="2" id="KW-1185">Reference proteome</keyword>
<proteinExistence type="predicted"/>
<evidence type="ECO:0000313" key="1">
    <source>
        <dbReference type="EMBL" id="GIY27724.1"/>
    </source>
</evidence>
<evidence type="ECO:0000313" key="2">
    <source>
        <dbReference type="Proteomes" id="UP001054837"/>
    </source>
</evidence>
<reference evidence="1 2" key="1">
    <citation type="submission" date="2021-06" db="EMBL/GenBank/DDBJ databases">
        <title>Caerostris darwini draft genome.</title>
        <authorList>
            <person name="Kono N."/>
            <person name="Arakawa K."/>
        </authorList>
    </citation>
    <scope>NUCLEOTIDE SEQUENCE [LARGE SCALE GENOMIC DNA]</scope>
</reference>
<protein>
    <submittedName>
        <fullName evidence="1">Uncharacterized protein</fullName>
    </submittedName>
</protein>
<accession>A0AAV4S181</accession>
<sequence length="126" mass="14754">MIRRNWNIYPSINKWENTEQTFMGKEFQINRKRPRVGGGVMKEFVNIHNLGVSREFYLENIRPLSSQSNFQMWQTAHSMGRGEGLLWPCSWVDGRRISILLLGSRPEIKYSAEVIAASLPLRNDHY</sequence>
<gene>
    <name evidence="1" type="ORF">CDAR_237961</name>
</gene>
<dbReference type="AlphaFoldDB" id="A0AAV4S181"/>
<dbReference type="Proteomes" id="UP001054837">
    <property type="component" value="Unassembled WGS sequence"/>
</dbReference>
<comment type="caution">
    <text evidence="1">The sequence shown here is derived from an EMBL/GenBank/DDBJ whole genome shotgun (WGS) entry which is preliminary data.</text>
</comment>
<name>A0AAV4S181_9ARAC</name>
<dbReference type="EMBL" id="BPLQ01007073">
    <property type="protein sequence ID" value="GIY27724.1"/>
    <property type="molecule type" value="Genomic_DNA"/>
</dbReference>